<protein>
    <submittedName>
        <fullName evidence="1">Uncharacterized protein</fullName>
    </submittedName>
</protein>
<reference evidence="1 2" key="1">
    <citation type="submission" date="2020-08" db="EMBL/GenBank/DDBJ databases">
        <title>Genomic Encyclopedia of Type Strains, Phase III (KMG-III): the genomes of soil and plant-associated and newly described type strains.</title>
        <authorList>
            <person name="Whitman W."/>
        </authorList>
    </citation>
    <scope>NUCLEOTIDE SEQUENCE [LARGE SCALE GENOMIC DNA]</scope>
    <source>
        <strain evidence="1 2">SFB5A</strain>
    </source>
</reference>
<evidence type="ECO:0000313" key="2">
    <source>
        <dbReference type="Proteomes" id="UP000582643"/>
    </source>
</evidence>
<dbReference type="AlphaFoldDB" id="A0A7W7XGF0"/>
<accession>A0A7W7XGF0</accession>
<dbReference type="EMBL" id="JACHJY010000021">
    <property type="protein sequence ID" value="MBB4987410.1"/>
    <property type="molecule type" value="Genomic_DNA"/>
</dbReference>
<proteinExistence type="predicted"/>
<dbReference type="RefSeq" id="WP_116165075.1">
    <property type="nucleotide sequence ID" value="NZ_JACHJY010000021.1"/>
</dbReference>
<comment type="caution">
    <text evidence="1">The sequence shown here is derived from an EMBL/GenBank/DDBJ whole genome shotgun (WGS) entry which is preliminary data.</text>
</comment>
<organism evidence="1 2">
    <name type="scientific">Streptomyces nymphaeiformis</name>
    <dbReference type="NCBI Taxonomy" id="2663842"/>
    <lineage>
        <taxon>Bacteria</taxon>
        <taxon>Bacillati</taxon>
        <taxon>Actinomycetota</taxon>
        <taxon>Actinomycetes</taxon>
        <taxon>Kitasatosporales</taxon>
        <taxon>Streptomycetaceae</taxon>
        <taxon>Streptomyces</taxon>
    </lineage>
</organism>
<evidence type="ECO:0000313" key="1">
    <source>
        <dbReference type="EMBL" id="MBB4987410.1"/>
    </source>
</evidence>
<gene>
    <name evidence="1" type="ORF">GGE06_008383</name>
</gene>
<sequence length="102" mass="11473">MHERLDELVDDHPLTVLKAAGELETAVAFFGPLATRIVTRSEQLPLAQVAEVLGMTEQAAGSRLRHYEYMDLRPRTLGHAPCGRERLVFSVRQLLAYGYRVP</sequence>
<dbReference type="Proteomes" id="UP000582643">
    <property type="component" value="Unassembled WGS sequence"/>
</dbReference>
<name>A0A7W7XGF0_9ACTN</name>
<keyword evidence="2" id="KW-1185">Reference proteome</keyword>